<dbReference type="AlphaFoldDB" id="A0A8S3GFK8"/>
<protein>
    <submittedName>
        <fullName evidence="1">Uncharacterized protein</fullName>
    </submittedName>
</protein>
<name>A0A8S3GFK8_9BILA</name>
<gene>
    <name evidence="1" type="ORF">SMN809_LOCUS64498</name>
</gene>
<dbReference type="Proteomes" id="UP000676336">
    <property type="component" value="Unassembled WGS sequence"/>
</dbReference>
<proteinExistence type="predicted"/>
<reference evidence="1" key="1">
    <citation type="submission" date="2021-02" db="EMBL/GenBank/DDBJ databases">
        <authorList>
            <person name="Nowell W R."/>
        </authorList>
    </citation>
    <scope>NUCLEOTIDE SEQUENCE</scope>
</reference>
<organism evidence="1 2">
    <name type="scientific">Rotaria magnacalcarata</name>
    <dbReference type="NCBI Taxonomy" id="392030"/>
    <lineage>
        <taxon>Eukaryota</taxon>
        <taxon>Metazoa</taxon>
        <taxon>Spiralia</taxon>
        <taxon>Gnathifera</taxon>
        <taxon>Rotifera</taxon>
        <taxon>Eurotatoria</taxon>
        <taxon>Bdelloidea</taxon>
        <taxon>Philodinida</taxon>
        <taxon>Philodinidae</taxon>
        <taxon>Rotaria</taxon>
    </lineage>
</organism>
<sequence>MGTSLAVYPFADIIDSTT</sequence>
<dbReference type="EMBL" id="CAJOBI010292445">
    <property type="protein sequence ID" value="CAF5160213.1"/>
    <property type="molecule type" value="Genomic_DNA"/>
</dbReference>
<comment type="caution">
    <text evidence="1">The sequence shown here is derived from an EMBL/GenBank/DDBJ whole genome shotgun (WGS) entry which is preliminary data.</text>
</comment>
<accession>A0A8S3GFK8</accession>
<evidence type="ECO:0000313" key="2">
    <source>
        <dbReference type="Proteomes" id="UP000676336"/>
    </source>
</evidence>
<feature type="non-terminal residue" evidence="1">
    <location>
        <position position="18"/>
    </location>
</feature>
<evidence type="ECO:0000313" key="1">
    <source>
        <dbReference type="EMBL" id="CAF5160213.1"/>
    </source>
</evidence>